<evidence type="ECO:0000313" key="1">
    <source>
        <dbReference type="EMBL" id="KAL2072287.1"/>
    </source>
</evidence>
<protein>
    <submittedName>
        <fullName evidence="1">Uncharacterized protein</fullName>
    </submittedName>
</protein>
<evidence type="ECO:0000313" key="2">
    <source>
        <dbReference type="Proteomes" id="UP001595075"/>
    </source>
</evidence>
<keyword evidence="2" id="KW-1185">Reference proteome</keyword>
<comment type="caution">
    <text evidence="1">The sequence shown here is derived from an EMBL/GenBank/DDBJ whole genome shotgun (WGS) entry which is preliminary data.</text>
</comment>
<gene>
    <name evidence="1" type="ORF">VTL71DRAFT_11630</name>
</gene>
<dbReference type="Proteomes" id="UP001595075">
    <property type="component" value="Unassembled WGS sequence"/>
</dbReference>
<name>A0ABR4CRT2_9HELO</name>
<reference evidence="1 2" key="1">
    <citation type="journal article" date="2024" name="Commun. Biol.">
        <title>Comparative genomic analysis of thermophilic fungi reveals convergent evolutionary adaptations and gene losses.</title>
        <authorList>
            <person name="Steindorff A.S."/>
            <person name="Aguilar-Pontes M.V."/>
            <person name="Robinson A.J."/>
            <person name="Andreopoulos B."/>
            <person name="LaButti K."/>
            <person name="Kuo A."/>
            <person name="Mondo S."/>
            <person name="Riley R."/>
            <person name="Otillar R."/>
            <person name="Haridas S."/>
            <person name="Lipzen A."/>
            <person name="Grimwood J."/>
            <person name="Schmutz J."/>
            <person name="Clum A."/>
            <person name="Reid I.D."/>
            <person name="Moisan M.C."/>
            <person name="Butler G."/>
            <person name="Nguyen T.T.M."/>
            <person name="Dewar K."/>
            <person name="Conant G."/>
            <person name="Drula E."/>
            <person name="Henrissat B."/>
            <person name="Hansel C."/>
            <person name="Singer S."/>
            <person name="Hutchinson M.I."/>
            <person name="de Vries R.P."/>
            <person name="Natvig D.O."/>
            <person name="Powell A.J."/>
            <person name="Tsang A."/>
            <person name="Grigoriev I.V."/>
        </authorList>
    </citation>
    <scope>NUCLEOTIDE SEQUENCE [LARGE SCALE GENOMIC DNA]</scope>
    <source>
        <strain evidence="1 2">CBS 494.80</strain>
    </source>
</reference>
<organism evidence="1 2">
    <name type="scientific">Oculimacula yallundae</name>
    <dbReference type="NCBI Taxonomy" id="86028"/>
    <lineage>
        <taxon>Eukaryota</taxon>
        <taxon>Fungi</taxon>
        <taxon>Dikarya</taxon>
        <taxon>Ascomycota</taxon>
        <taxon>Pezizomycotina</taxon>
        <taxon>Leotiomycetes</taxon>
        <taxon>Helotiales</taxon>
        <taxon>Ploettnerulaceae</taxon>
        <taxon>Oculimacula</taxon>
    </lineage>
</organism>
<dbReference type="EMBL" id="JAZHXI010000004">
    <property type="protein sequence ID" value="KAL2072287.1"/>
    <property type="molecule type" value="Genomic_DNA"/>
</dbReference>
<proteinExistence type="predicted"/>
<accession>A0ABR4CRT2</accession>
<sequence>MSTLLCTGAGIYNARLRLSGTKSSAKVRMPYLPTLTSGYPGSCAVGGQEVRRMEMYFGPEQDIVGMRKANVKFKHDQLDSRLSKRGGTGGE</sequence>